<reference evidence="1 2" key="1">
    <citation type="submission" date="2017-12" db="EMBL/GenBank/DDBJ databases">
        <authorList>
            <person name="Tomczak R."/>
            <person name="Garlena R.A."/>
            <person name="Russell D.A."/>
            <person name="Pope W.H."/>
            <person name="Jacobs-Sera D."/>
            <person name="Hatfull G.F."/>
        </authorList>
    </citation>
    <scope>NUCLEOTIDE SEQUENCE [LARGE SCALE GENOMIC DNA]</scope>
</reference>
<dbReference type="EMBL" id="MG670586">
    <property type="protein sequence ID" value="AUG84832.1"/>
    <property type="molecule type" value="Genomic_DNA"/>
</dbReference>
<dbReference type="Proteomes" id="UP000241261">
    <property type="component" value="Segment"/>
</dbReference>
<name>A0A2H5BFS2_9CAUD</name>
<dbReference type="RefSeq" id="YP_009622096.1">
    <property type="nucleotide sequence ID" value="NC_042099.1"/>
</dbReference>
<proteinExistence type="predicted"/>
<evidence type="ECO:0000313" key="2">
    <source>
        <dbReference type="Proteomes" id="UP000241261"/>
    </source>
</evidence>
<accession>A0A2H5BFS2</accession>
<evidence type="ECO:0000313" key="1">
    <source>
        <dbReference type="EMBL" id="AUG84832.1"/>
    </source>
</evidence>
<dbReference type="GeneID" id="40098833"/>
<organism evidence="1 2">
    <name type="scientific">Microbacterium phage Dismas</name>
    <dbReference type="NCBI Taxonomy" id="2065199"/>
    <lineage>
        <taxon>Viruses</taxon>
        <taxon>Duplodnaviria</taxon>
        <taxon>Heunggongvirae</taxon>
        <taxon>Uroviricota</taxon>
        <taxon>Caudoviricetes</taxon>
        <taxon>Dismasvirus</taxon>
        <taxon>Dismasvirus dismas</taxon>
    </lineage>
</organism>
<gene>
    <name evidence="1" type="primary">35</name>
    <name evidence="1" type="ORF">PBI_DISMAS_35</name>
</gene>
<keyword evidence="2" id="KW-1185">Reference proteome</keyword>
<protein>
    <submittedName>
        <fullName evidence="1">Holliday junction resolvase</fullName>
    </submittedName>
</protein>
<sequence>MSDGKRFEADLEKAFRAAGIRAVRPRQDREVDVGDLHVAGDVVVQAKDWRNLAEGVRAGVLGAQAQKRRAHRPVGVAVVKQGGRRLSEAVVAMPLSDFILLLQSRETPGQ</sequence>
<dbReference type="KEGG" id="vg:40098833"/>